<dbReference type="EC" id="6.1.1.12" evidence="8"/>
<dbReference type="SUPFAM" id="SSF55681">
    <property type="entry name" value="Class II aaRS and biotin synthetases"/>
    <property type="match status" value="1"/>
</dbReference>
<dbReference type="InterPro" id="IPR047090">
    <property type="entry name" value="AspRS_core"/>
</dbReference>
<dbReference type="GO" id="GO:0050560">
    <property type="term" value="F:aspartate-tRNA(Asn) ligase activity"/>
    <property type="evidence" value="ECO:0007669"/>
    <property type="project" value="UniProtKB-EC"/>
</dbReference>
<name>A0A0W8FLD6_9ZZZZ</name>
<dbReference type="PROSITE" id="PS50862">
    <property type="entry name" value="AA_TRNA_LIGASE_II"/>
    <property type="match status" value="1"/>
</dbReference>
<dbReference type="InterPro" id="IPR045864">
    <property type="entry name" value="aa-tRNA-synth_II/BPL/LPL"/>
</dbReference>
<evidence type="ECO:0000256" key="3">
    <source>
        <dbReference type="ARBA" id="ARBA00022741"/>
    </source>
</evidence>
<gene>
    <name evidence="8" type="ORF">ASZ90_008561</name>
</gene>
<feature type="domain" description="Aminoacyl-transfer RNA synthetases class-II family profile" evidence="7">
    <location>
        <begin position="44"/>
        <end position="387"/>
    </location>
</feature>
<dbReference type="NCBIfam" id="NF001750">
    <property type="entry name" value="PRK00476.1"/>
    <property type="match status" value="1"/>
</dbReference>
<comment type="similarity">
    <text evidence="1">Belongs to the class-II aminoacyl-tRNA synthetase family. Type 1 subfamily.</text>
</comment>
<evidence type="ECO:0000259" key="7">
    <source>
        <dbReference type="PROSITE" id="PS50862"/>
    </source>
</evidence>
<dbReference type="InterPro" id="IPR004524">
    <property type="entry name" value="Asp-tRNA-ligase_1"/>
</dbReference>
<dbReference type="PANTHER" id="PTHR22594:SF5">
    <property type="entry name" value="ASPARTATE--TRNA LIGASE, MITOCHONDRIAL"/>
    <property type="match status" value="1"/>
</dbReference>
<proteinExistence type="inferred from homology"/>
<dbReference type="PRINTS" id="PR01042">
    <property type="entry name" value="TRNASYNTHASP"/>
</dbReference>
<dbReference type="SUPFAM" id="SSF55261">
    <property type="entry name" value="GAD domain-like"/>
    <property type="match status" value="1"/>
</dbReference>
<evidence type="ECO:0000256" key="5">
    <source>
        <dbReference type="ARBA" id="ARBA00022917"/>
    </source>
</evidence>
<dbReference type="Pfam" id="PF02938">
    <property type="entry name" value="GAD"/>
    <property type="match status" value="1"/>
</dbReference>
<accession>A0A0W8FLD6</accession>
<comment type="caution">
    <text evidence="8">The sequence shown here is derived from an EMBL/GenBank/DDBJ whole genome shotgun (WGS) entry which is preliminary data.</text>
</comment>
<keyword evidence="3" id="KW-0547">Nucleotide-binding</keyword>
<keyword evidence="2 8" id="KW-0436">Ligase</keyword>
<dbReference type="InterPro" id="IPR006195">
    <property type="entry name" value="aa-tRNA-synth_II"/>
</dbReference>
<reference evidence="8" key="1">
    <citation type="journal article" date="2015" name="Proc. Natl. Acad. Sci. U.S.A.">
        <title>Networks of energetic and metabolic interactions define dynamics in microbial communities.</title>
        <authorList>
            <person name="Embree M."/>
            <person name="Liu J.K."/>
            <person name="Al-Bassam M.M."/>
            <person name="Zengler K."/>
        </authorList>
    </citation>
    <scope>NUCLEOTIDE SEQUENCE</scope>
</reference>
<dbReference type="EC" id="6.1.1.23" evidence="8"/>
<dbReference type="GO" id="GO:0005737">
    <property type="term" value="C:cytoplasm"/>
    <property type="evidence" value="ECO:0007669"/>
    <property type="project" value="InterPro"/>
</dbReference>
<protein>
    <submittedName>
        <fullName evidence="8">Aspartyl-trna synthetase</fullName>
        <ecNumber evidence="8">6.1.1.12</ecNumber>
        <ecNumber evidence="8">6.1.1.23</ecNumber>
    </submittedName>
</protein>
<dbReference type="PANTHER" id="PTHR22594">
    <property type="entry name" value="ASPARTYL/LYSYL-TRNA SYNTHETASE"/>
    <property type="match status" value="1"/>
</dbReference>
<dbReference type="NCBIfam" id="TIGR00459">
    <property type="entry name" value="aspS_bact"/>
    <property type="match status" value="1"/>
</dbReference>
<organism evidence="8">
    <name type="scientific">hydrocarbon metagenome</name>
    <dbReference type="NCBI Taxonomy" id="938273"/>
    <lineage>
        <taxon>unclassified sequences</taxon>
        <taxon>metagenomes</taxon>
        <taxon>ecological metagenomes</taxon>
    </lineage>
</organism>
<evidence type="ECO:0000256" key="2">
    <source>
        <dbReference type="ARBA" id="ARBA00022598"/>
    </source>
</evidence>
<evidence type="ECO:0000256" key="6">
    <source>
        <dbReference type="ARBA" id="ARBA00023146"/>
    </source>
</evidence>
<dbReference type="GO" id="GO:0004815">
    <property type="term" value="F:aspartate-tRNA ligase activity"/>
    <property type="evidence" value="ECO:0007669"/>
    <property type="project" value="UniProtKB-EC"/>
</dbReference>
<dbReference type="Gene3D" id="3.30.930.10">
    <property type="entry name" value="Bira Bifunctional Protein, Domain 2"/>
    <property type="match status" value="1"/>
</dbReference>
<dbReference type="GO" id="GO:0005524">
    <property type="term" value="F:ATP binding"/>
    <property type="evidence" value="ECO:0007669"/>
    <property type="project" value="UniProtKB-KW"/>
</dbReference>
<evidence type="ECO:0000256" key="1">
    <source>
        <dbReference type="ARBA" id="ARBA00006303"/>
    </source>
</evidence>
<dbReference type="CDD" id="cd00777">
    <property type="entry name" value="AspRS_core"/>
    <property type="match status" value="1"/>
</dbReference>
<dbReference type="EMBL" id="LNQE01001032">
    <property type="protein sequence ID" value="KUG21691.1"/>
    <property type="molecule type" value="Genomic_DNA"/>
</dbReference>
<evidence type="ECO:0000313" key="8">
    <source>
        <dbReference type="EMBL" id="KUG21691.1"/>
    </source>
</evidence>
<keyword evidence="4" id="KW-0067">ATP-binding</keyword>
<dbReference type="GO" id="GO:0006422">
    <property type="term" value="P:aspartyl-tRNA aminoacylation"/>
    <property type="evidence" value="ECO:0007669"/>
    <property type="project" value="TreeGrafter"/>
</dbReference>
<keyword evidence="6 8" id="KW-0030">Aminoacyl-tRNA synthetase</keyword>
<evidence type="ECO:0000256" key="4">
    <source>
        <dbReference type="ARBA" id="ARBA00022840"/>
    </source>
</evidence>
<dbReference type="InterPro" id="IPR004115">
    <property type="entry name" value="GAD-like_sf"/>
</dbReference>
<dbReference type="Pfam" id="PF00152">
    <property type="entry name" value="tRNA-synt_2"/>
    <property type="match status" value="1"/>
</dbReference>
<keyword evidence="5" id="KW-0648">Protein biosynthesis</keyword>
<dbReference type="InterPro" id="IPR029351">
    <property type="entry name" value="GAD_dom"/>
</dbReference>
<dbReference type="Gene3D" id="3.30.1360.30">
    <property type="entry name" value="GAD-like domain"/>
    <property type="match status" value="1"/>
</dbReference>
<dbReference type="InterPro" id="IPR002312">
    <property type="entry name" value="Asp/Asn-tRNA-synth_IIb"/>
</dbReference>
<dbReference type="AlphaFoldDB" id="A0A0W8FLD6"/>
<sequence length="416" mass="46299">MGKSTPEGARDYLVPSRIYKSMFYALPQSPQLFKQLLMVSGFDRYYQIAKCFRDEDLRADRQPEFTQIDVEMSFITEEDIMNMMEGLMKAIFKVCMDKELTLPLPRLTYADAISRYGKDNPDVRFGMEIVDLTAIVKDSGFKLFAEVAASGGVIKAIKAEQASALSRKDLDGLQDFVAIYGAKGLAWAKVNAADWTSPIYKFFKPEEVANIGTAMNAKEGDILFFVADSPKVVSDSLGNLRLNLGKKLNLIDPDALAFTWITEFPLMEYSETEKRFVSTHHPFTSPFLEDLPLMITDPGKVRAKAYDLVLNGSEIGGGSIRIHNKDVQSQVFNALKLSDEDARVKFGFLLDALEYGAPPHGGLAFGLDRLAMIMTKAESIRDVIAFPKTQKAACLMTDAPSKVSIEQLMELSLKIV</sequence>
<dbReference type="InterPro" id="IPR004364">
    <property type="entry name" value="Aa-tRNA-synt_II"/>
</dbReference>